<dbReference type="AlphaFoldDB" id="B0D9G2"/>
<dbReference type="OrthoDB" id="3256525at2759"/>
<dbReference type="EMBL" id="DS547101">
    <property type="protein sequence ID" value="EDR08347.1"/>
    <property type="molecule type" value="Genomic_DNA"/>
</dbReference>
<protein>
    <submittedName>
        <fullName evidence="1">Predicted protein</fullName>
    </submittedName>
</protein>
<name>B0D9G2_LACBS</name>
<accession>B0D9G2</accession>
<dbReference type="SUPFAM" id="SSF52047">
    <property type="entry name" value="RNI-like"/>
    <property type="match status" value="1"/>
</dbReference>
<proteinExistence type="predicted"/>
<dbReference type="KEGG" id="lbc:LACBIDRAFT_326720"/>
<reference evidence="1 2" key="1">
    <citation type="journal article" date="2008" name="Nature">
        <title>The genome of Laccaria bicolor provides insights into mycorrhizal symbiosis.</title>
        <authorList>
            <person name="Martin F."/>
            <person name="Aerts A."/>
            <person name="Ahren D."/>
            <person name="Brun A."/>
            <person name="Danchin E.G.J."/>
            <person name="Duchaussoy F."/>
            <person name="Gibon J."/>
            <person name="Kohler A."/>
            <person name="Lindquist E."/>
            <person name="Pereda V."/>
            <person name="Salamov A."/>
            <person name="Shapiro H.J."/>
            <person name="Wuyts J."/>
            <person name="Blaudez D."/>
            <person name="Buee M."/>
            <person name="Brokstein P."/>
            <person name="Canbaeck B."/>
            <person name="Cohen D."/>
            <person name="Courty P.E."/>
            <person name="Coutinho P.M."/>
            <person name="Delaruelle C."/>
            <person name="Detter J.C."/>
            <person name="Deveau A."/>
            <person name="DiFazio S."/>
            <person name="Duplessis S."/>
            <person name="Fraissinet-Tachet L."/>
            <person name="Lucic E."/>
            <person name="Frey-Klett P."/>
            <person name="Fourrey C."/>
            <person name="Feussner I."/>
            <person name="Gay G."/>
            <person name="Grimwood J."/>
            <person name="Hoegger P.J."/>
            <person name="Jain P."/>
            <person name="Kilaru S."/>
            <person name="Labbe J."/>
            <person name="Lin Y.C."/>
            <person name="Legue V."/>
            <person name="Le Tacon F."/>
            <person name="Marmeisse R."/>
            <person name="Melayah D."/>
            <person name="Montanini B."/>
            <person name="Muratet M."/>
            <person name="Nehls U."/>
            <person name="Niculita-Hirzel H."/>
            <person name="Oudot-Le Secq M.P."/>
            <person name="Peter M."/>
            <person name="Quesneville H."/>
            <person name="Rajashekar B."/>
            <person name="Reich M."/>
            <person name="Rouhier N."/>
            <person name="Schmutz J."/>
            <person name="Yin T."/>
            <person name="Chalot M."/>
            <person name="Henrissat B."/>
            <person name="Kuees U."/>
            <person name="Lucas S."/>
            <person name="Van de Peer Y."/>
            <person name="Podila G.K."/>
            <person name="Polle A."/>
            <person name="Pukkila P.J."/>
            <person name="Richardson P.M."/>
            <person name="Rouze P."/>
            <person name="Sanders I.R."/>
            <person name="Stajich J.E."/>
            <person name="Tunlid A."/>
            <person name="Tuskan G."/>
            <person name="Grigoriev I.V."/>
        </authorList>
    </citation>
    <scope>NUCLEOTIDE SEQUENCE [LARGE SCALE GENOMIC DNA]</scope>
    <source>
        <strain evidence="2">S238N-H82 / ATCC MYA-4686</strain>
    </source>
</reference>
<dbReference type="RefSeq" id="XP_001880572.1">
    <property type="nucleotide sequence ID" value="XM_001880537.1"/>
</dbReference>
<dbReference type="Gene3D" id="3.80.10.10">
    <property type="entry name" value="Ribonuclease Inhibitor"/>
    <property type="match status" value="1"/>
</dbReference>
<evidence type="ECO:0000313" key="2">
    <source>
        <dbReference type="Proteomes" id="UP000001194"/>
    </source>
</evidence>
<dbReference type="InterPro" id="IPR032675">
    <property type="entry name" value="LRR_dom_sf"/>
</dbReference>
<evidence type="ECO:0000313" key="1">
    <source>
        <dbReference type="EMBL" id="EDR08347.1"/>
    </source>
</evidence>
<gene>
    <name evidence="1" type="ORF">LACBIDRAFT_326720</name>
</gene>
<dbReference type="GeneID" id="6076316"/>
<sequence>MTLPHNSFPDPFPNVPEELWLEIFYYATVGECVDDGIDYVPFAAIPLQERDSPRVERRCFATKRNLLLVCKAWNALATETVYRTIRICHGTNTLLDSLDMDTSGEKAGGGNGRFVRNIEINSRVQDFDPFNPTIVAQILAQCPGMVSLARPFASAGMNLAICKVRAGNHGSLESSHTQVIPHFPTLSALRRVDWWLPVTMPSRHRDSGPSSTEVFHDLLGDIIKHAPNLRYLTIGGPPHSYISSQQYSSSPVLSLRNLTTLRLECDVLFDNGNLTATTWQLPNLTHLLVGGSYSVATPVIEACGSHLKVLEIIRKSSRNMGTFVPAMFHDFLSRASSLEEFNFPLDSYVEDYRPLPLVYPSTLRTITLYLDNWSPDWLSEPMFDFLKDPHRLPMLKQLVFYHHGRWQEAFQQPTFLLVKQALEERSCSIEFA</sequence>
<organism evidence="2">
    <name type="scientific">Laccaria bicolor (strain S238N-H82 / ATCC MYA-4686)</name>
    <name type="common">Bicoloured deceiver</name>
    <name type="synonym">Laccaria laccata var. bicolor</name>
    <dbReference type="NCBI Taxonomy" id="486041"/>
    <lineage>
        <taxon>Eukaryota</taxon>
        <taxon>Fungi</taxon>
        <taxon>Dikarya</taxon>
        <taxon>Basidiomycota</taxon>
        <taxon>Agaricomycotina</taxon>
        <taxon>Agaricomycetes</taxon>
        <taxon>Agaricomycetidae</taxon>
        <taxon>Agaricales</taxon>
        <taxon>Agaricineae</taxon>
        <taxon>Hydnangiaceae</taxon>
        <taxon>Laccaria</taxon>
    </lineage>
</organism>
<dbReference type="Proteomes" id="UP000001194">
    <property type="component" value="Unassembled WGS sequence"/>
</dbReference>
<dbReference type="InParanoid" id="B0D9G2"/>
<keyword evidence="2" id="KW-1185">Reference proteome</keyword>
<dbReference type="HOGENOM" id="CLU_059588_0_0_1"/>